<protein>
    <recommendedName>
        <fullName evidence="4">SHSP domain-containing protein</fullName>
    </recommendedName>
</protein>
<dbReference type="Gene3D" id="2.60.40.790">
    <property type="match status" value="1"/>
</dbReference>
<dbReference type="EMBL" id="CAJNOG010000033">
    <property type="protein sequence ID" value="CAF0807710.1"/>
    <property type="molecule type" value="Genomic_DNA"/>
</dbReference>
<sequence length="158" mass="17954">MKNFSFIFSTSAGSHDPPPISHNRHVSLANIATAFLTERKSSSLRHGSGRRKNRSTIKEKKKTSQLRHQSSCPKAVDTLLGQRLSSENGENGISTIFMINAIRNNRIIVEGEHRNEDTNRSERSYFYKSTTLPPGTQIDQLQSQFNDKFQLKIEAPYF</sequence>
<evidence type="ECO:0000313" key="3">
    <source>
        <dbReference type="Proteomes" id="UP000663845"/>
    </source>
</evidence>
<dbReference type="Proteomes" id="UP000663845">
    <property type="component" value="Unassembled WGS sequence"/>
</dbReference>
<dbReference type="InterPro" id="IPR008978">
    <property type="entry name" value="HSP20-like_chaperone"/>
</dbReference>
<evidence type="ECO:0008006" key="4">
    <source>
        <dbReference type="Google" id="ProtNLM"/>
    </source>
</evidence>
<gene>
    <name evidence="2" type="ORF">JYZ213_LOCUS5608</name>
</gene>
<comment type="caution">
    <text evidence="2">The sequence shown here is derived from an EMBL/GenBank/DDBJ whole genome shotgun (WGS) entry which is preliminary data.</text>
</comment>
<evidence type="ECO:0000256" key="1">
    <source>
        <dbReference type="SAM" id="MobiDB-lite"/>
    </source>
</evidence>
<dbReference type="AlphaFoldDB" id="A0A813T781"/>
<reference evidence="2" key="1">
    <citation type="submission" date="2021-02" db="EMBL/GenBank/DDBJ databases">
        <authorList>
            <person name="Nowell W R."/>
        </authorList>
    </citation>
    <scope>NUCLEOTIDE SEQUENCE</scope>
</reference>
<feature type="region of interest" description="Disordered" evidence="1">
    <location>
        <begin position="39"/>
        <end position="73"/>
    </location>
</feature>
<feature type="compositionally biased region" description="Basic residues" evidence="1">
    <location>
        <begin position="47"/>
        <end position="65"/>
    </location>
</feature>
<name>A0A813T781_9BILA</name>
<proteinExistence type="predicted"/>
<accession>A0A813T781</accession>
<organism evidence="2 3">
    <name type="scientific">Adineta steineri</name>
    <dbReference type="NCBI Taxonomy" id="433720"/>
    <lineage>
        <taxon>Eukaryota</taxon>
        <taxon>Metazoa</taxon>
        <taxon>Spiralia</taxon>
        <taxon>Gnathifera</taxon>
        <taxon>Rotifera</taxon>
        <taxon>Eurotatoria</taxon>
        <taxon>Bdelloidea</taxon>
        <taxon>Adinetida</taxon>
        <taxon>Adinetidae</taxon>
        <taxon>Adineta</taxon>
    </lineage>
</organism>
<evidence type="ECO:0000313" key="2">
    <source>
        <dbReference type="EMBL" id="CAF0807710.1"/>
    </source>
</evidence>